<organism evidence="2">
    <name type="scientific">Chrysotila carterae</name>
    <name type="common">Marine alga</name>
    <name type="synonym">Syracosphaera carterae</name>
    <dbReference type="NCBI Taxonomy" id="13221"/>
    <lineage>
        <taxon>Eukaryota</taxon>
        <taxon>Haptista</taxon>
        <taxon>Haptophyta</taxon>
        <taxon>Prymnesiophyceae</taxon>
        <taxon>Isochrysidales</taxon>
        <taxon>Isochrysidaceae</taxon>
        <taxon>Chrysotila</taxon>
    </lineage>
</organism>
<feature type="region of interest" description="Disordered" evidence="1">
    <location>
        <begin position="537"/>
        <end position="560"/>
    </location>
</feature>
<protein>
    <submittedName>
        <fullName evidence="2">Uncharacterized protein</fullName>
    </submittedName>
</protein>
<evidence type="ECO:0000313" key="2">
    <source>
        <dbReference type="EMBL" id="CAE0759364.1"/>
    </source>
</evidence>
<feature type="region of interest" description="Disordered" evidence="1">
    <location>
        <begin position="640"/>
        <end position="663"/>
    </location>
</feature>
<feature type="compositionally biased region" description="Polar residues" evidence="1">
    <location>
        <begin position="238"/>
        <end position="264"/>
    </location>
</feature>
<proteinExistence type="predicted"/>
<sequence>MSFNQAHFGVHNTMIGLLVEHAESLVKTASFELQHSHVLHRLASLSASDICGSLCMGALELAAADIQKDLEQCSTDRAAQAVLRLTDAVVLLREFVMLGQRLALQSACPGSSSEKAESVLSCVSERLSMADGDFGDMDLNASKEQAMPLENRVLGDFLLDSGLNRLEAVFKLNVEREGCNAVPLVGEAPPDCWRSHPAEMLALLWRRPMASTDEKTEGPTDCSMTADAAASGAECTKGSHSTPRKSANSELQTVSAVGSGSTIASRKDSARGGRGLSCAKRPGGRSTDSKRAYGDADIGGIGGACAAASGCAEACRTALNVAVTMLSPPIAQRKSGVVRLSRQSSPCLGYEGALEGERGRGQPDGQAEGRQSTAGSRLAHKGVRAASAEGTAINSRADGPTATMLAILEAKSRSNSVGSTPCGAAQAGYSLQRVSTTESRRGLNNRREPNVDIGCAAPMELVHLPVLHRCVAQSDTASTFGRSGLTRSNIRAAIESAQVSSANGINMSADDAQPAVAAPVERPQLLSGTSLATCAQSGEGEKCRAPSRGRGAGAERGTGRDPMSLVVKAAGQGSATGPERQTAPLPLAASCAEFATSRKLSVAQFHWAETDPEATAVVRESTRGYTSLRVGRTLNMTSAKSQLGSPLPRSGRKALTQNDLPMT</sequence>
<feature type="region of interest" description="Disordered" evidence="1">
    <location>
        <begin position="233"/>
        <end position="293"/>
    </location>
</feature>
<evidence type="ECO:0000256" key="1">
    <source>
        <dbReference type="SAM" id="MobiDB-lite"/>
    </source>
</evidence>
<dbReference type="AlphaFoldDB" id="A0A7S4BB75"/>
<name>A0A7S4BB75_CHRCT</name>
<accession>A0A7S4BB75</accession>
<dbReference type="EMBL" id="HBIZ01019103">
    <property type="protein sequence ID" value="CAE0759364.1"/>
    <property type="molecule type" value="Transcribed_RNA"/>
</dbReference>
<reference evidence="2" key="1">
    <citation type="submission" date="2021-01" db="EMBL/GenBank/DDBJ databases">
        <authorList>
            <person name="Corre E."/>
            <person name="Pelletier E."/>
            <person name="Niang G."/>
            <person name="Scheremetjew M."/>
            <person name="Finn R."/>
            <person name="Kale V."/>
            <person name="Holt S."/>
            <person name="Cochrane G."/>
            <person name="Meng A."/>
            <person name="Brown T."/>
            <person name="Cohen L."/>
        </authorList>
    </citation>
    <scope>NUCLEOTIDE SEQUENCE</scope>
    <source>
        <strain evidence="2">CCMP645</strain>
    </source>
</reference>
<feature type="region of interest" description="Disordered" evidence="1">
    <location>
        <begin position="349"/>
        <end position="396"/>
    </location>
</feature>
<gene>
    <name evidence="2" type="ORF">PCAR00345_LOCUS11958</name>
</gene>